<dbReference type="AlphaFoldDB" id="A0A4Y2U003"/>
<organism evidence="1 3">
    <name type="scientific">Araneus ventricosus</name>
    <name type="common">Orbweaver spider</name>
    <name type="synonym">Epeira ventricosa</name>
    <dbReference type="NCBI Taxonomy" id="182803"/>
    <lineage>
        <taxon>Eukaryota</taxon>
        <taxon>Metazoa</taxon>
        <taxon>Ecdysozoa</taxon>
        <taxon>Arthropoda</taxon>
        <taxon>Chelicerata</taxon>
        <taxon>Arachnida</taxon>
        <taxon>Araneae</taxon>
        <taxon>Araneomorphae</taxon>
        <taxon>Entelegynae</taxon>
        <taxon>Araneoidea</taxon>
        <taxon>Araneidae</taxon>
        <taxon>Araneus</taxon>
    </lineage>
</organism>
<evidence type="ECO:0000313" key="2">
    <source>
        <dbReference type="EMBL" id="GBO05025.1"/>
    </source>
</evidence>
<evidence type="ECO:0000313" key="1">
    <source>
        <dbReference type="EMBL" id="GBO04956.1"/>
    </source>
</evidence>
<sequence length="111" mass="12592">MLGGRKNGRKVNGNSIPLPLIQVGKVRTQWVKLARIFICNPSDCLAVTRTVPWEVSCQLEYKALYGFISLKTPSEETICQKLNSFSLVEMKCKYAKCPRNLCLRTKEYGYG</sequence>
<accession>A0A4Y2U003</accession>
<keyword evidence="3" id="KW-1185">Reference proteome</keyword>
<reference evidence="1 3" key="1">
    <citation type="journal article" date="2019" name="Sci. Rep.">
        <title>Orb-weaving spider Araneus ventricosus genome elucidates the spidroin gene catalogue.</title>
        <authorList>
            <person name="Kono N."/>
            <person name="Nakamura H."/>
            <person name="Ohtoshi R."/>
            <person name="Moran D.A.P."/>
            <person name="Shinohara A."/>
            <person name="Yoshida Y."/>
            <person name="Fujiwara M."/>
            <person name="Mori M."/>
            <person name="Tomita M."/>
            <person name="Arakawa K."/>
        </authorList>
    </citation>
    <scope>NUCLEOTIDE SEQUENCE [LARGE SCALE GENOMIC DNA]</scope>
</reference>
<proteinExistence type="predicted"/>
<evidence type="ECO:0000313" key="3">
    <source>
        <dbReference type="Proteomes" id="UP000499080"/>
    </source>
</evidence>
<dbReference type="EMBL" id="BGPR01031738">
    <property type="protein sequence ID" value="GBO04956.1"/>
    <property type="molecule type" value="Genomic_DNA"/>
</dbReference>
<dbReference type="Proteomes" id="UP000499080">
    <property type="component" value="Unassembled WGS sequence"/>
</dbReference>
<gene>
    <name evidence="1" type="ORF">AVEN_173461_1</name>
    <name evidence="2" type="ORF">AVEN_95967_1</name>
</gene>
<name>A0A4Y2U003_ARAVE</name>
<dbReference type="EMBL" id="BGPR01031792">
    <property type="protein sequence ID" value="GBO05025.1"/>
    <property type="molecule type" value="Genomic_DNA"/>
</dbReference>
<protein>
    <submittedName>
        <fullName evidence="1">Uncharacterized protein</fullName>
    </submittedName>
</protein>
<comment type="caution">
    <text evidence="1">The sequence shown here is derived from an EMBL/GenBank/DDBJ whole genome shotgun (WGS) entry which is preliminary data.</text>
</comment>